<dbReference type="GO" id="GO:0016020">
    <property type="term" value="C:membrane"/>
    <property type="evidence" value="ECO:0007669"/>
    <property type="project" value="UniProtKB-SubCell"/>
</dbReference>
<keyword evidence="4" id="KW-0472">Membrane</keyword>
<evidence type="ECO:0000256" key="6">
    <source>
        <dbReference type="SAM" id="MobiDB-lite"/>
    </source>
</evidence>
<name>A0A6P4A8E7_ZIZJJ</name>
<evidence type="ECO:0000256" key="3">
    <source>
        <dbReference type="ARBA" id="ARBA00022694"/>
    </source>
</evidence>
<protein>
    <submittedName>
        <fullName evidence="11 12">Ribonucleases P/MRP protein subunit POP1 isoform X1</fullName>
    </submittedName>
</protein>
<evidence type="ECO:0000313" key="12">
    <source>
        <dbReference type="RefSeq" id="XP_048333424.2"/>
    </source>
</evidence>
<sequence>MATRGMKWPPETINVQKFAESRASELESLHSIVANRLGNDFRSRRSKRRRTTSFAYKAAKKRCIRRVSLDRSDNANKSSSNKDDGGENARIPRRIRRRAQLRINPEKGFSTSGDGTKWLRTHVWHAKRFTMTKLWGFHLPLGLHGRGRGSRALLKWFRHNVLIHDASYHVAVQLEGPEDSLLSILRMVLVPSPLVHIDDISHSVKSGVIYNNAMLHHVGAPVSKPVAPVIYMWRPCQNTDTEVAHDSEGCNKPEITECYSSFRQLWVWIHASAFREGYGVLKFACQKEMDERGILINCISLEGELARLEVMGLKAFQLLQKTLNPVTQISENSRHSVSKADDNTKVKRFSVLENEEHVSSNAVLSLTVMDPRTLRNGKKTADALESESTGVEAVIPRDGIDEQCASEEISHKDNKSLSLLCSEPGGDRVLSGRDLWDARSGISPPVEESILCKEKHDLQKNFFCLGDPTSGTLNASTDVQCSRYCPILLLKNKNQKGLDIGWSIILPLSWVRAFWIPLVSNGAHAIGLREKHWIACDVGLPYFPSDFPDCDAYSCFKATEAAASNLQEELRPPAIRPLKVPIPPPWDGVQITLNRGFIKEGDPQVCTEHDSDSLLPNSECADCNVKLRGNLLDGFVARTSCMLTDFLNEIQGNHLLLFPNKIADRNTSILKVVKSGDVPGQSQNRITNIIYNGKLCLLRVTLHAYSRGCFEEGAVVCAPFLTDISSSTSRSENIEGGLQIPQSAVTSYFKEQSSGKWELQIPEDDNDNISHRWPIGFVTTGFVRGSKKPVAEAFCEAVLLAQLRQVQWNEMSVKRRRKEIYVLVRNLRSSAYRLALATIVLEQHEDVEYL</sequence>
<dbReference type="PANTHER" id="PTHR22731:SF3">
    <property type="entry name" value="RIBONUCLEASES P_MRP PROTEIN SUBUNIT POP1"/>
    <property type="match status" value="1"/>
</dbReference>
<dbReference type="Proteomes" id="UP001652623">
    <property type="component" value="Chromosome 1"/>
</dbReference>
<dbReference type="InterPro" id="IPR018000">
    <property type="entry name" value="Neurotransmitter_ion_chnl_CS"/>
</dbReference>
<evidence type="ECO:0000259" key="9">
    <source>
        <dbReference type="Pfam" id="PF22770"/>
    </source>
</evidence>
<reference evidence="10 11" key="1">
    <citation type="submission" date="2025-05" db="UniProtKB">
        <authorList>
            <consortium name="RefSeq"/>
        </authorList>
    </citation>
    <scope>NUCLEOTIDE SEQUENCE [LARGE SCALE GENOMIC DNA]</scope>
    <source>
        <tissue evidence="11 12">Seedling</tissue>
    </source>
</reference>
<feature type="domain" description="POP1 C-terminal" evidence="9">
    <location>
        <begin position="751"/>
        <end position="840"/>
    </location>
</feature>
<evidence type="ECO:0000313" key="11">
    <source>
        <dbReference type="RefSeq" id="XP_015890688.3"/>
    </source>
</evidence>
<dbReference type="InterPro" id="IPR009723">
    <property type="entry name" value="Pop1_N"/>
</dbReference>
<dbReference type="Pfam" id="PF06978">
    <property type="entry name" value="POP1_N"/>
    <property type="match status" value="1"/>
</dbReference>
<dbReference type="GO" id="GO:0001682">
    <property type="term" value="P:tRNA 5'-leader removal"/>
    <property type="evidence" value="ECO:0007669"/>
    <property type="project" value="InterPro"/>
</dbReference>
<dbReference type="Pfam" id="PF08170">
    <property type="entry name" value="POPLD"/>
    <property type="match status" value="1"/>
</dbReference>
<dbReference type="GO" id="GO:0005655">
    <property type="term" value="C:nucleolar ribonuclease P complex"/>
    <property type="evidence" value="ECO:0007669"/>
    <property type="project" value="InterPro"/>
</dbReference>
<feature type="compositionally biased region" description="Basic and acidic residues" evidence="6">
    <location>
        <begin position="67"/>
        <end position="87"/>
    </location>
</feature>
<organism evidence="10 11">
    <name type="scientific">Ziziphus jujuba</name>
    <name type="common">Chinese jujube</name>
    <name type="synonym">Ziziphus sativa</name>
    <dbReference type="NCBI Taxonomy" id="326968"/>
    <lineage>
        <taxon>Eukaryota</taxon>
        <taxon>Viridiplantae</taxon>
        <taxon>Streptophyta</taxon>
        <taxon>Embryophyta</taxon>
        <taxon>Tracheophyta</taxon>
        <taxon>Spermatophyta</taxon>
        <taxon>Magnoliopsida</taxon>
        <taxon>eudicotyledons</taxon>
        <taxon>Gunneridae</taxon>
        <taxon>Pentapetalae</taxon>
        <taxon>rosids</taxon>
        <taxon>fabids</taxon>
        <taxon>Rosales</taxon>
        <taxon>Rhamnaceae</taxon>
        <taxon>Paliureae</taxon>
        <taxon>Ziziphus</taxon>
    </lineage>
</organism>
<keyword evidence="3" id="KW-0819">tRNA processing</keyword>
<evidence type="ECO:0000256" key="2">
    <source>
        <dbReference type="ARBA" id="ARBA00004370"/>
    </source>
</evidence>
<keyword evidence="5" id="KW-0539">Nucleus</keyword>
<evidence type="ECO:0000256" key="4">
    <source>
        <dbReference type="ARBA" id="ARBA00023136"/>
    </source>
</evidence>
<dbReference type="InterPro" id="IPR012590">
    <property type="entry name" value="POPLD_dom"/>
</dbReference>
<feature type="domain" description="Pop1 N-terminal" evidence="7">
    <location>
        <begin position="116"/>
        <end position="176"/>
    </location>
</feature>
<dbReference type="GeneID" id="107425247"/>
<evidence type="ECO:0000259" key="8">
    <source>
        <dbReference type="Pfam" id="PF08170"/>
    </source>
</evidence>
<dbReference type="InterPro" id="IPR055079">
    <property type="entry name" value="POP1_C"/>
</dbReference>
<dbReference type="KEGG" id="zju:107425247"/>
<dbReference type="AlphaFoldDB" id="A0A6P4A8E7"/>
<evidence type="ECO:0000259" key="7">
    <source>
        <dbReference type="Pfam" id="PF06978"/>
    </source>
</evidence>
<dbReference type="RefSeq" id="XP_048333424.2">
    <property type="nucleotide sequence ID" value="XM_048477467.2"/>
</dbReference>
<evidence type="ECO:0000256" key="1">
    <source>
        <dbReference type="ARBA" id="ARBA00004123"/>
    </source>
</evidence>
<evidence type="ECO:0000256" key="5">
    <source>
        <dbReference type="ARBA" id="ARBA00023242"/>
    </source>
</evidence>
<dbReference type="Pfam" id="PF22770">
    <property type="entry name" value="POP1_C"/>
    <property type="match status" value="1"/>
</dbReference>
<evidence type="ECO:0000313" key="10">
    <source>
        <dbReference type="Proteomes" id="UP001652623"/>
    </source>
</evidence>
<keyword evidence="10" id="KW-1185">Reference proteome</keyword>
<dbReference type="RefSeq" id="XP_015890688.3">
    <property type="nucleotide sequence ID" value="XM_016035202.4"/>
</dbReference>
<accession>A0A6P4A8E7</accession>
<dbReference type="FunCoup" id="A0A6P4A8E7">
    <property type="interactions" value="2847"/>
</dbReference>
<dbReference type="InterPro" id="IPR039182">
    <property type="entry name" value="Pop1"/>
</dbReference>
<feature type="domain" description="POPLD" evidence="8">
    <location>
        <begin position="501"/>
        <end position="577"/>
    </location>
</feature>
<proteinExistence type="predicted"/>
<dbReference type="PROSITE" id="PS00236">
    <property type="entry name" value="NEUROTR_ION_CHANNEL"/>
    <property type="match status" value="1"/>
</dbReference>
<comment type="subcellular location">
    <subcellularLocation>
        <location evidence="2">Membrane</location>
    </subcellularLocation>
    <subcellularLocation>
        <location evidence="1">Nucleus</location>
    </subcellularLocation>
</comment>
<feature type="region of interest" description="Disordered" evidence="6">
    <location>
        <begin position="67"/>
        <end position="97"/>
    </location>
</feature>
<dbReference type="GO" id="GO:0000172">
    <property type="term" value="C:ribonuclease MRP complex"/>
    <property type="evidence" value="ECO:0007669"/>
    <property type="project" value="InterPro"/>
</dbReference>
<gene>
    <name evidence="11 12" type="primary">LOC107425247</name>
</gene>
<dbReference type="PANTHER" id="PTHR22731">
    <property type="entry name" value="RIBONUCLEASES P/MRP PROTEIN SUBUNIT POP1"/>
    <property type="match status" value="1"/>
</dbReference>
<dbReference type="InParanoid" id="A0A6P4A8E7"/>